<dbReference type="AlphaFoldDB" id="A0AB34INP6"/>
<keyword evidence="2" id="KW-0378">Hydrolase</keyword>
<evidence type="ECO:0000256" key="2">
    <source>
        <dbReference type="ARBA" id="ARBA00022801"/>
    </source>
</evidence>
<dbReference type="InterPro" id="IPR008928">
    <property type="entry name" value="6-hairpin_glycosidase_sf"/>
</dbReference>
<dbReference type="Gene3D" id="1.50.10.10">
    <property type="match status" value="1"/>
</dbReference>
<dbReference type="Pfam" id="PF22422">
    <property type="entry name" value="MGH1-like_GH"/>
    <property type="match status" value="1"/>
</dbReference>
<dbReference type="SUPFAM" id="SSF48208">
    <property type="entry name" value="Six-hairpin glycosidases"/>
    <property type="match status" value="1"/>
</dbReference>
<evidence type="ECO:0000256" key="1">
    <source>
        <dbReference type="ARBA" id="ARBA00010833"/>
    </source>
</evidence>
<gene>
    <name evidence="6" type="ORF">AB1Y20_011230</name>
</gene>
<evidence type="ECO:0000256" key="3">
    <source>
        <dbReference type="ARBA" id="ARBA00023295"/>
    </source>
</evidence>
<keyword evidence="4" id="KW-0732">Signal</keyword>
<proteinExistence type="inferred from homology"/>
<dbReference type="InterPro" id="IPR012341">
    <property type="entry name" value="6hp_glycosidase-like_sf"/>
</dbReference>
<dbReference type="PANTHER" id="PTHR10412:SF11">
    <property type="entry name" value="MANNOSYL-OLIGOSACCHARIDE GLUCOSIDASE"/>
    <property type="match status" value="1"/>
</dbReference>
<name>A0AB34INP6_PRYPA</name>
<dbReference type="InterPro" id="IPR004888">
    <property type="entry name" value="Glycoside_hydrolase_63"/>
</dbReference>
<organism evidence="6 7">
    <name type="scientific">Prymnesium parvum</name>
    <name type="common">Toxic golden alga</name>
    <dbReference type="NCBI Taxonomy" id="97485"/>
    <lineage>
        <taxon>Eukaryota</taxon>
        <taxon>Haptista</taxon>
        <taxon>Haptophyta</taxon>
        <taxon>Prymnesiophyceae</taxon>
        <taxon>Prymnesiales</taxon>
        <taxon>Prymnesiaceae</taxon>
        <taxon>Prymnesium</taxon>
    </lineage>
</organism>
<evidence type="ECO:0000256" key="4">
    <source>
        <dbReference type="SAM" id="SignalP"/>
    </source>
</evidence>
<evidence type="ECO:0000313" key="6">
    <source>
        <dbReference type="EMBL" id="KAL1503171.1"/>
    </source>
</evidence>
<feature type="domain" description="Mannosylglycerate hydrolase MGH1-like glycoside hydrolase" evidence="5">
    <location>
        <begin position="435"/>
        <end position="795"/>
    </location>
</feature>
<evidence type="ECO:0000313" key="7">
    <source>
        <dbReference type="Proteomes" id="UP001515480"/>
    </source>
</evidence>
<dbReference type="GO" id="GO:0009311">
    <property type="term" value="P:oligosaccharide metabolic process"/>
    <property type="evidence" value="ECO:0007669"/>
    <property type="project" value="InterPro"/>
</dbReference>
<keyword evidence="7" id="KW-1185">Reference proteome</keyword>
<dbReference type="Proteomes" id="UP001515480">
    <property type="component" value="Unassembled WGS sequence"/>
</dbReference>
<sequence length="820" mass="90121">MSSSRLLPLLLLLLGGTTADLQLEVYENCAMHGHAHVVSSVPSLHLLQVPMGCSAEVTGTLTYNATAFYAFDCSFDGGHLVFVWIDDHLVCHTDPPIARTPSSTDGSPAYPLHAVKGETATVVIHVYAMAPKGYVTSKPVATIDIQWAAISAPAPAHSPLKYTPVPRSALDATLPPNEVLRRQLQNSLKSGWNLWTYNLLDVARLPDSFALSLSLCQLSTQQCLTSIAIEDTLPSGEPAVRVGPFATDQSYWQLYVAFAALNVSISATGGSGTLHLLVEPTSCDNCSDYSLRVSPRYVWYRAGAASVDGDSLRLTPQAMNATVVAPTRPPTRHTVGGASVALAFSLGEGAVGLREGGVAPTLAQVRAAVAAARSKEVARYGAYGAYGEVKEALQAATMWNYIYTPAEYGPFLPVSRSWNFVKKASNSDWKYVIFDWDNIFASYMTALDPTSKDISYSNLIQVVRSRTARGFVPNFSAGGSKSVDRTEPPIGAKVLLEIHAKYRDLWLVELLFDDLLRWNDWFIAARTFGPLGLVSLGSDHIDGYTESASNQMQGARYESGLDNSPMYDGEFFNRSVAADGSFAWGQMELYDVGFASMFVQEAECLAQLAALLNRSSDRSKLLARAAAQRSLISEHLWDEQASIFTNRWWNGSFYRRISPTSFYSMLAQAATDEQATSMVRLWLLSPEHFCISPTGDFVGNSDDCYWGLPSIQKSDVAFPPLGYWRGYVWGPMAQLTYWSLQYYDHIPAVRAGRKALCKQLTALMLSQWRSNRHICENFSPHKNASDCSGTKFYHWGALTGLITLIEEGFYGQQSIFLRSE</sequence>
<dbReference type="GO" id="GO:0005789">
    <property type="term" value="C:endoplasmic reticulum membrane"/>
    <property type="evidence" value="ECO:0007669"/>
    <property type="project" value="TreeGrafter"/>
</dbReference>
<dbReference type="PANTHER" id="PTHR10412">
    <property type="entry name" value="MANNOSYL-OLIGOSACCHARIDE GLUCOSIDASE"/>
    <property type="match status" value="1"/>
</dbReference>
<comment type="similarity">
    <text evidence="1">Belongs to the glycosyl hydrolase 63 family.</text>
</comment>
<comment type="caution">
    <text evidence="6">The sequence shown here is derived from an EMBL/GenBank/DDBJ whole genome shotgun (WGS) entry which is preliminary data.</text>
</comment>
<feature type="signal peptide" evidence="4">
    <location>
        <begin position="1"/>
        <end position="19"/>
    </location>
</feature>
<reference evidence="6 7" key="1">
    <citation type="journal article" date="2024" name="Science">
        <title>Giant polyketide synthase enzymes in the biosynthesis of giant marine polyether toxins.</title>
        <authorList>
            <person name="Fallon T.R."/>
            <person name="Shende V.V."/>
            <person name="Wierzbicki I.H."/>
            <person name="Pendleton A.L."/>
            <person name="Watervoot N.F."/>
            <person name="Auber R.P."/>
            <person name="Gonzalez D.J."/>
            <person name="Wisecaver J.H."/>
            <person name="Moore B.S."/>
        </authorList>
    </citation>
    <scope>NUCLEOTIDE SEQUENCE [LARGE SCALE GENOMIC DNA]</scope>
    <source>
        <strain evidence="6 7">12B1</strain>
    </source>
</reference>
<keyword evidence="3" id="KW-0326">Glycosidase</keyword>
<accession>A0AB34INP6</accession>
<dbReference type="GO" id="GO:0006487">
    <property type="term" value="P:protein N-linked glycosylation"/>
    <property type="evidence" value="ECO:0007669"/>
    <property type="project" value="TreeGrafter"/>
</dbReference>
<feature type="chain" id="PRO_5044286855" description="Mannosylglycerate hydrolase MGH1-like glycoside hydrolase domain-containing protein" evidence="4">
    <location>
        <begin position="20"/>
        <end position="820"/>
    </location>
</feature>
<protein>
    <recommendedName>
        <fullName evidence="5">Mannosylglycerate hydrolase MGH1-like glycoside hydrolase domain-containing protein</fullName>
    </recommendedName>
</protein>
<dbReference type="InterPro" id="IPR054491">
    <property type="entry name" value="MGH1-like_GH"/>
</dbReference>
<dbReference type="GO" id="GO:0004573">
    <property type="term" value="F:Glc3Man9GlcNAc2 oligosaccharide glucosidase activity"/>
    <property type="evidence" value="ECO:0007669"/>
    <property type="project" value="InterPro"/>
</dbReference>
<dbReference type="EMBL" id="JBGBPQ010000022">
    <property type="protein sequence ID" value="KAL1503171.1"/>
    <property type="molecule type" value="Genomic_DNA"/>
</dbReference>
<evidence type="ECO:0000259" key="5">
    <source>
        <dbReference type="Pfam" id="PF22422"/>
    </source>
</evidence>